<keyword evidence="1 6" id="KW-0489">Methyltransferase</keyword>
<dbReference type="SUPFAM" id="SSF53335">
    <property type="entry name" value="S-adenosyl-L-methionine-dependent methyltransferases"/>
    <property type="match status" value="1"/>
</dbReference>
<evidence type="ECO:0000259" key="5">
    <source>
        <dbReference type="Pfam" id="PF00891"/>
    </source>
</evidence>
<accession>A0A9P4PQ09</accession>
<dbReference type="Proteomes" id="UP000799764">
    <property type="component" value="Unassembled WGS sequence"/>
</dbReference>
<evidence type="ECO:0000256" key="1">
    <source>
        <dbReference type="ARBA" id="ARBA00022603"/>
    </source>
</evidence>
<proteinExistence type="predicted"/>
<sequence>MPHLTDLAREILRNAEIIDGAASRPQDAITLVDVDEARTALLDATHKLTLHAQSPESYMFQQMWSITDTFILRMIYTLNLPHHVPLTGSTTYAAIATQVCVPEDHLTRLFRYAITIGFFAEPTASHVAHSPPSRLLALNPDAFDAMGMILHELGPATHAFPSALSRFAASPEPHETAYNIANKTDLGMYDFLAQHPSRARRFAGAMRFFSDDAVSYIRALLSAFPWTDAAQDREDFIVVDVGGGVGSVAVTLAEHTAHMRFVVQDKEEPVEEGRGVLPRGLEGRVEFQTHDFFTPQPRAADVYFFRWIFHNWSDKYCVRILQNLIPALKSGARVMVYEHVMEPGVDMLLSKKRERYLDLFMLCAYNGHERTEEEWRALFAAADGRFAFQGVTTTLGAPPSLIQTVWRG</sequence>
<dbReference type="GO" id="GO:0032259">
    <property type="term" value="P:methylation"/>
    <property type="evidence" value="ECO:0007669"/>
    <property type="project" value="UniProtKB-KW"/>
</dbReference>
<evidence type="ECO:0000313" key="7">
    <source>
        <dbReference type="Proteomes" id="UP000799764"/>
    </source>
</evidence>
<dbReference type="PROSITE" id="PS51683">
    <property type="entry name" value="SAM_OMT_II"/>
    <property type="match status" value="1"/>
</dbReference>
<dbReference type="InterPro" id="IPR036388">
    <property type="entry name" value="WH-like_DNA-bd_sf"/>
</dbReference>
<evidence type="ECO:0000313" key="6">
    <source>
        <dbReference type="EMBL" id="KAF2448082.1"/>
    </source>
</evidence>
<dbReference type="Pfam" id="PF00891">
    <property type="entry name" value="Methyltransf_2"/>
    <property type="match status" value="1"/>
</dbReference>
<dbReference type="EMBL" id="MU001495">
    <property type="protein sequence ID" value="KAF2448082.1"/>
    <property type="molecule type" value="Genomic_DNA"/>
</dbReference>
<dbReference type="AlphaFoldDB" id="A0A9P4PQ09"/>
<dbReference type="InterPro" id="IPR036390">
    <property type="entry name" value="WH_DNA-bd_sf"/>
</dbReference>
<dbReference type="SUPFAM" id="SSF46785">
    <property type="entry name" value="Winged helix' DNA-binding domain"/>
    <property type="match status" value="1"/>
</dbReference>
<feature type="active site" description="Proton acceptor" evidence="4">
    <location>
        <position position="310"/>
    </location>
</feature>
<organism evidence="6 7">
    <name type="scientific">Karstenula rhodostoma CBS 690.94</name>
    <dbReference type="NCBI Taxonomy" id="1392251"/>
    <lineage>
        <taxon>Eukaryota</taxon>
        <taxon>Fungi</taxon>
        <taxon>Dikarya</taxon>
        <taxon>Ascomycota</taxon>
        <taxon>Pezizomycotina</taxon>
        <taxon>Dothideomycetes</taxon>
        <taxon>Pleosporomycetidae</taxon>
        <taxon>Pleosporales</taxon>
        <taxon>Massarineae</taxon>
        <taxon>Didymosphaeriaceae</taxon>
        <taxon>Karstenula</taxon>
    </lineage>
</organism>
<dbReference type="PIRSF" id="PIRSF005739">
    <property type="entry name" value="O-mtase"/>
    <property type="match status" value="1"/>
</dbReference>
<evidence type="ECO:0000256" key="3">
    <source>
        <dbReference type="ARBA" id="ARBA00022691"/>
    </source>
</evidence>
<dbReference type="GO" id="GO:0008171">
    <property type="term" value="F:O-methyltransferase activity"/>
    <property type="evidence" value="ECO:0007669"/>
    <property type="project" value="InterPro"/>
</dbReference>
<evidence type="ECO:0000256" key="2">
    <source>
        <dbReference type="ARBA" id="ARBA00022679"/>
    </source>
</evidence>
<feature type="domain" description="O-methyltransferase C-terminal" evidence="5">
    <location>
        <begin position="238"/>
        <end position="382"/>
    </location>
</feature>
<keyword evidence="3" id="KW-0949">S-adenosyl-L-methionine</keyword>
<evidence type="ECO:0000256" key="4">
    <source>
        <dbReference type="PIRSR" id="PIRSR005739-1"/>
    </source>
</evidence>
<dbReference type="OrthoDB" id="1606438at2759"/>
<keyword evidence="2" id="KW-0808">Transferase</keyword>
<reference evidence="6" key="1">
    <citation type="journal article" date="2020" name="Stud. Mycol.">
        <title>101 Dothideomycetes genomes: a test case for predicting lifestyles and emergence of pathogens.</title>
        <authorList>
            <person name="Haridas S."/>
            <person name="Albert R."/>
            <person name="Binder M."/>
            <person name="Bloem J."/>
            <person name="Labutti K."/>
            <person name="Salamov A."/>
            <person name="Andreopoulos B."/>
            <person name="Baker S."/>
            <person name="Barry K."/>
            <person name="Bills G."/>
            <person name="Bluhm B."/>
            <person name="Cannon C."/>
            <person name="Castanera R."/>
            <person name="Culley D."/>
            <person name="Daum C."/>
            <person name="Ezra D."/>
            <person name="Gonzalez J."/>
            <person name="Henrissat B."/>
            <person name="Kuo A."/>
            <person name="Liang C."/>
            <person name="Lipzen A."/>
            <person name="Lutzoni F."/>
            <person name="Magnuson J."/>
            <person name="Mondo S."/>
            <person name="Nolan M."/>
            <person name="Ohm R."/>
            <person name="Pangilinan J."/>
            <person name="Park H.-J."/>
            <person name="Ramirez L."/>
            <person name="Alfaro M."/>
            <person name="Sun H."/>
            <person name="Tritt A."/>
            <person name="Yoshinaga Y."/>
            <person name="Zwiers L.-H."/>
            <person name="Turgeon B."/>
            <person name="Goodwin S."/>
            <person name="Spatafora J."/>
            <person name="Crous P."/>
            <person name="Grigoriev I."/>
        </authorList>
    </citation>
    <scope>NUCLEOTIDE SEQUENCE</scope>
    <source>
        <strain evidence="6">CBS 690.94</strain>
    </source>
</reference>
<dbReference type="Gene3D" id="1.10.10.10">
    <property type="entry name" value="Winged helix-like DNA-binding domain superfamily/Winged helix DNA-binding domain"/>
    <property type="match status" value="1"/>
</dbReference>
<gene>
    <name evidence="6" type="ORF">P171DRAFT_461117</name>
</gene>
<dbReference type="InterPro" id="IPR029063">
    <property type="entry name" value="SAM-dependent_MTases_sf"/>
</dbReference>
<dbReference type="PANTHER" id="PTHR43712:SF16">
    <property type="entry name" value="O-METHYLTRANSFERASE ELCB"/>
    <property type="match status" value="1"/>
</dbReference>
<dbReference type="PANTHER" id="PTHR43712">
    <property type="entry name" value="PUTATIVE (AFU_ORTHOLOGUE AFUA_4G14580)-RELATED"/>
    <property type="match status" value="1"/>
</dbReference>
<dbReference type="InterPro" id="IPR016461">
    <property type="entry name" value="COMT-like"/>
</dbReference>
<protein>
    <submittedName>
        <fullName evidence="6">S-adenosyl-L-methionine-dependent methyltransferase</fullName>
    </submittedName>
</protein>
<keyword evidence="7" id="KW-1185">Reference proteome</keyword>
<dbReference type="InterPro" id="IPR001077">
    <property type="entry name" value="COMT_C"/>
</dbReference>
<comment type="caution">
    <text evidence="6">The sequence shown here is derived from an EMBL/GenBank/DDBJ whole genome shotgun (WGS) entry which is preliminary data.</text>
</comment>
<name>A0A9P4PQ09_9PLEO</name>
<dbReference type="Gene3D" id="3.40.50.150">
    <property type="entry name" value="Vaccinia Virus protein VP39"/>
    <property type="match status" value="1"/>
</dbReference>